<dbReference type="CDD" id="cd18580">
    <property type="entry name" value="ABC_6TM_ABCC_D2"/>
    <property type="match status" value="1"/>
</dbReference>
<evidence type="ECO:0000256" key="8">
    <source>
        <dbReference type="ARBA" id="ARBA00022989"/>
    </source>
</evidence>
<dbReference type="FunFam" id="3.40.50.300:FF:002145">
    <property type="entry name" value="ABC transporter (MsbA subfamily)"/>
    <property type="match status" value="1"/>
</dbReference>
<dbReference type="InterPro" id="IPR003593">
    <property type="entry name" value="AAA+_ATPase"/>
</dbReference>
<keyword evidence="5 11" id="KW-0812">Transmembrane</keyword>
<name>A0AAW0QF08_9PEZI</name>
<evidence type="ECO:0000256" key="11">
    <source>
        <dbReference type="SAM" id="Phobius"/>
    </source>
</evidence>
<keyword evidence="4" id="KW-1003">Cell membrane</keyword>
<evidence type="ECO:0000313" key="15">
    <source>
        <dbReference type="Proteomes" id="UP001392437"/>
    </source>
</evidence>
<dbReference type="FunFam" id="1.20.1560.10:FF:000055">
    <property type="entry name" value="ABC multidrug transporter (Eurofung)"/>
    <property type="match status" value="1"/>
</dbReference>
<dbReference type="GO" id="GO:0016887">
    <property type="term" value="F:ATP hydrolysis activity"/>
    <property type="evidence" value="ECO:0007669"/>
    <property type="project" value="InterPro"/>
</dbReference>
<proteinExistence type="inferred from homology"/>
<feature type="domain" description="ABC transporter" evidence="12">
    <location>
        <begin position="1239"/>
        <end position="1472"/>
    </location>
</feature>
<comment type="subcellular location">
    <subcellularLocation>
        <location evidence="1">Cell membrane</location>
        <topology evidence="1">Multi-pass membrane protein</topology>
    </subcellularLocation>
</comment>
<evidence type="ECO:0000256" key="5">
    <source>
        <dbReference type="ARBA" id="ARBA00022692"/>
    </source>
</evidence>
<evidence type="ECO:0000256" key="1">
    <source>
        <dbReference type="ARBA" id="ARBA00004651"/>
    </source>
</evidence>
<dbReference type="Pfam" id="PF00664">
    <property type="entry name" value="ABC_membrane"/>
    <property type="match status" value="2"/>
</dbReference>
<dbReference type="PROSITE" id="PS50929">
    <property type="entry name" value="ABC_TM1F"/>
    <property type="match status" value="2"/>
</dbReference>
<feature type="transmembrane region" description="Helical" evidence="11">
    <location>
        <begin position="118"/>
        <end position="139"/>
    </location>
</feature>
<feature type="transmembrane region" description="Helical" evidence="11">
    <location>
        <begin position="1141"/>
        <end position="1161"/>
    </location>
</feature>
<keyword evidence="6" id="KW-0547">Nucleotide-binding</keyword>
<feature type="transmembrane region" description="Helical" evidence="11">
    <location>
        <begin position="296"/>
        <end position="316"/>
    </location>
</feature>
<dbReference type="InterPro" id="IPR011527">
    <property type="entry name" value="ABC1_TM_dom"/>
</dbReference>
<accession>A0AAW0QF08</accession>
<dbReference type="Gene3D" id="1.20.1560.10">
    <property type="entry name" value="ABC transporter type 1, transmembrane domain"/>
    <property type="match status" value="2"/>
</dbReference>
<feature type="transmembrane region" description="Helical" evidence="11">
    <location>
        <begin position="181"/>
        <end position="198"/>
    </location>
</feature>
<feature type="transmembrane region" description="Helical" evidence="11">
    <location>
        <begin position="1057"/>
        <end position="1077"/>
    </location>
</feature>
<feature type="transmembrane region" description="Helical" evidence="11">
    <location>
        <begin position="954"/>
        <end position="980"/>
    </location>
</feature>
<keyword evidence="9 11" id="KW-0472">Membrane</keyword>
<dbReference type="PROSITE" id="PS00211">
    <property type="entry name" value="ABC_TRANSPORTER_1"/>
    <property type="match status" value="1"/>
</dbReference>
<dbReference type="SMART" id="SM00382">
    <property type="entry name" value="AAA"/>
    <property type="match status" value="2"/>
</dbReference>
<evidence type="ECO:0000256" key="10">
    <source>
        <dbReference type="ARBA" id="ARBA00023180"/>
    </source>
</evidence>
<dbReference type="SUPFAM" id="SSF52540">
    <property type="entry name" value="P-loop containing nucleoside triphosphate hydrolases"/>
    <property type="match status" value="2"/>
</dbReference>
<dbReference type="FunFam" id="1.20.1560.10:FF:000066">
    <property type="entry name" value="ABC multidrug transporter (Eurofung)"/>
    <property type="match status" value="1"/>
</dbReference>
<evidence type="ECO:0000256" key="6">
    <source>
        <dbReference type="ARBA" id="ARBA00022741"/>
    </source>
</evidence>
<dbReference type="PANTHER" id="PTHR24223">
    <property type="entry name" value="ATP-BINDING CASSETTE SUB-FAMILY C"/>
    <property type="match status" value="1"/>
</dbReference>
<dbReference type="InterPro" id="IPR050173">
    <property type="entry name" value="ABC_transporter_C-like"/>
</dbReference>
<feature type="domain" description="ABC transmembrane type-1" evidence="13">
    <location>
        <begin position="922"/>
        <end position="1199"/>
    </location>
</feature>
<keyword evidence="8 11" id="KW-1133">Transmembrane helix</keyword>
<sequence>MPSGHRQSIRSSRGSVLPEFRLHPALGRCILHSPASVCVIGGTAVPIIDTLEDAGYPQLPSSVDLQIGMFWGLDFHLANSFVLANSIPRWKLLYFALLCSLLLFSVFRHGVLDLHTSLSIPSAVVTTVAVFLAAVSSFLEDTRSIRPSDLLVLYFSATTVLYIPVLRTLWLMSDNDEKPRILWTLILLLTILVTLTESSRKASSLAHLDAKTSKEQFSGIWGRSLWTWVIPLLRICYNKIICLDNVPRVDTDLREESTWNNLDKAWRSVRGHRHGLLRAAFSANRWSFLSAVPPRLALSAFTFCQPFFIGTSVSYLNNQQPSGGLADSYRAGLIGACVLIYLGISLSRSLYWRQTYRMVARVRPSLISIIYRQTTRLRDSDMKDSAALTLMGTDVERIVQALRTIHEVWASVIEVSLAVWLLARQLSWASAVPLVISLVCVVWTSRIAASFGSAQRAWVERVQKRVAVTTSMLGGMKVIKMLGLTGVIETLIRKAREIELDTSKEFRKLLVWQVLLGNVPEVVAPFATFAFYAIIAATSKDETLLGEKAFTSISLISLMTHPVVRFCDALPQCVQAAACFTRIEEFCQKDALLQTPPTPPEVREESVMLKTLGTPTAPPMEPIIRLEDADISWSPEALKPALRGLSLTIRREFTAIIGPVASGKSTLLSTIFGETILNRGSMVSPFQKMAYCSQTPWILDDTIQSNIVGGAEYDEAWYQFSLSSCGLEEDIRRMPRGDQTRAGSDGSCLSGGQRQRVALARAVYSRLPVVILDDVTSGLDASMVNLILSQLFSGDGHFRRAGISVIIATHSKRLLQHMDTVVVLKDGLLVQCGRPDEVYAEDAALEENEDEDASVAKQDKGENGAYQVDGVVDSEVKAANADASALIDTPTEDLNLERQQGDWSVYSYYGRSAGLFAVLRYLLASFVAAACANVSYIWLERWTEANQKDPNQQLGLYVGVFAAFVVVGNLAFVAELWFLFIDIIRDTAMKLHDDLLNATLGATFNFFQETDTGTIINRFSQDMELIDFALPLQAAQFVTGAFSCLVQLVIICVLGKYLAATIPALIGTVFILQRYYLRTSRQIRLLDIEAKAPLFKHFIETGSGLTTIRAFGWDSFFQRKLTDVLDMSQAPYYMLFCIQQWLVLVLDLVVGALAVIIVLTSLLSRNIMSAGSLGVSLSLILQFNALLSQSIQAWTKLETSIGAVMRVQIYVRDTPSEPTQGTACAAPDSEQECRTQGAIDFEDVLTYYGSNDTPALAGLSFSITPGQKVAIVGASGSGKTSLIMALLRMIEVRKGRIHVNGRNIATLSPSDARSCINVVPQEPFFLPGTIRFNLDPHGRCSADEVEQAVRKVSTSLWKQINDGSGLDAELIPSEWSQGSRQLLCLSRALLVPGRILVLDEATSSVDGETEAAMHKVIETEFKDHTVISVLHRFAFIHTFDRVLLLQAGRIIEHDAPESLLARDSAFRELYLAYTSRQ</sequence>
<dbReference type="GO" id="GO:0005886">
    <property type="term" value="C:plasma membrane"/>
    <property type="evidence" value="ECO:0007669"/>
    <property type="project" value="UniProtKB-SubCell"/>
</dbReference>
<feature type="transmembrane region" description="Helical" evidence="11">
    <location>
        <begin position="92"/>
        <end position="112"/>
    </location>
</feature>
<dbReference type="InterPro" id="IPR003439">
    <property type="entry name" value="ABC_transporter-like_ATP-bd"/>
</dbReference>
<keyword evidence="10" id="KW-0325">Glycoprotein</keyword>
<dbReference type="InterPro" id="IPR044746">
    <property type="entry name" value="ABCC_6TM_D1"/>
</dbReference>
<dbReference type="InterPro" id="IPR036640">
    <property type="entry name" value="ABC1_TM_sf"/>
</dbReference>
<dbReference type="GO" id="GO:0005524">
    <property type="term" value="F:ATP binding"/>
    <property type="evidence" value="ECO:0007669"/>
    <property type="project" value="UniProtKB-KW"/>
</dbReference>
<evidence type="ECO:0000256" key="3">
    <source>
        <dbReference type="ARBA" id="ARBA00022448"/>
    </source>
</evidence>
<evidence type="ECO:0000259" key="12">
    <source>
        <dbReference type="PROSITE" id="PS50893"/>
    </source>
</evidence>
<protein>
    <submittedName>
        <fullName evidence="14">Multidrug resistance-associated protein</fullName>
    </submittedName>
</protein>
<evidence type="ECO:0000256" key="2">
    <source>
        <dbReference type="ARBA" id="ARBA00009726"/>
    </source>
</evidence>
<dbReference type="SUPFAM" id="SSF90123">
    <property type="entry name" value="ABC transporter transmembrane region"/>
    <property type="match status" value="2"/>
</dbReference>
<feature type="domain" description="ABC transmembrane type-1" evidence="13">
    <location>
        <begin position="296"/>
        <end position="575"/>
    </location>
</feature>
<comment type="caution">
    <text evidence="14">The sequence shown here is derived from an EMBL/GenBank/DDBJ whole genome shotgun (WGS) entry which is preliminary data.</text>
</comment>
<dbReference type="GO" id="GO:0140359">
    <property type="term" value="F:ABC-type transporter activity"/>
    <property type="evidence" value="ECO:0007669"/>
    <property type="project" value="InterPro"/>
</dbReference>
<feature type="transmembrane region" description="Helical" evidence="11">
    <location>
        <begin position="151"/>
        <end position="169"/>
    </location>
</feature>
<reference evidence="14 15" key="1">
    <citation type="submission" date="2023-01" db="EMBL/GenBank/DDBJ databases">
        <title>Analysis of 21 Apiospora genomes using comparative genomics revels a genus with tremendous synthesis potential of carbohydrate active enzymes and secondary metabolites.</title>
        <authorList>
            <person name="Sorensen T."/>
        </authorList>
    </citation>
    <scope>NUCLEOTIDE SEQUENCE [LARGE SCALE GENOMIC DNA]</scope>
    <source>
        <strain evidence="14 15">CBS 117206</strain>
    </source>
</reference>
<feature type="transmembrane region" description="Helical" evidence="11">
    <location>
        <begin position="918"/>
        <end position="939"/>
    </location>
</feature>
<dbReference type="InterPro" id="IPR044726">
    <property type="entry name" value="ABCC_6TM_D2"/>
</dbReference>
<dbReference type="PANTHER" id="PTHR24223:SF404">
    <property type="entry name" value="ABC MULTIDRUG TRANSPORTER (EUROFUNG)-RELATED"/>
    <property type="match status" value="1"/>
</dbReference>
<comment type="similarity">
    <text evidence="2">Belongs to the ABC transporter superfamily. ABCC family. Conjugate transporter (TC 3.A.1.208) subfamily.</text>
</comment>
<feature type="domain" description="ABC transporter" evidence="12">
    <location>
        <begin position="624"/>
        <end position="851"/>
    </location>
</feature>
<evidence type="ECO:0000313" key="14">
    <source>
        <dbReference type="EMBL" id="KAK8101740.1"/>
    </source>
</evidence>
<dbReference type="CDD" id="cd18579">
    <property type="entry name" value="ABC_6TM_ABCC_D1"/>
    <property type="match status" value="1"/>
</dbReference>
<evidence type="ECO:0000256" key="9">
    <source>
        <dbReference type="ARBA" id="ARBA00023136"/>
    </source>
</evidence>
<evidence type="ECO:0000256" key="4">
    <source>
        <dbReference type="ARBA" id="ARBA00022475"/>
    </source>
</evidence>
<evidence type="ECO:0000259" key="13">
    <source>
        <dbReference type="PROSITE" id="PS50929"/>
    </source>
</evidence>
<feature type="transmembrane region" description="Helical" evidence="11">
    <location>
        <begin position="328"/>
        <end position="351"/>
    </location>
</feature>
<dbReference type="Gene3D" id="3.40.50.300">
    <property type="entry name" value="P-loop containing nucleotide triphosphate hydrolases"/>
    <property type="match status" value="2"/>
</dbReference>
<keyword evidence="3" id="KW-0813">Transport</keyword>
<dbReference type="PROSITE" id="PS50893">
    <property type="entry name" value="ABC_TRANSPORTER_2"/>
    <property type="match status" value="2"/>
</dbReference>
<dbReference type="EMBL" id="JAQQWP010000009">
    <property type="protein sequence ID" value="KAK8101740.1"/>
    <property type="molecule type" value="Genomic_DNA"/>
</dbReference>
<gene>
    <name evidence="14" type="ORF">PG999_012114</name>
</gene>
<dbReference type="InterPro" id="IPR027417">
    <property type="entry name" value="P-loop_NTPase"/>
</dbReference>
<dbReference type="Pfam" id="PF00005">
    <property type="entry name" value="ABC_tran"/>
    <property type="match status" value="2"/>
</dbReference>
<dbReference type="Proteomes" id="UP001392437">
    <property type="component" value="Unassembled WGS sequence"/>
</dbReference>
<dbReference type="CDD" id="cd03244">
    <property type="entry name" value="ABCC_MRP_domain2"/>
    <property type="match status" value="1"/>
</dbReference>
<keyword evidence="15" id="KW-1185">Reference proteome</keyword>
<dbReference type="InterPro" id="IPR017871">
    <property type="entry name" value="ABC_transporter-like_CS"/>
</dbReference>
<organism evidence="14 15">
    <name type="scientific">Apiospora kogelbergensis</name>
    <dbReference type="NCBI Taxonomy" id="1337665"/>
    <lineage>
        <taxon>Eukaryota</taxon>
        <taxon>Fungi</taxon>
        <taxon>Dikarya</taxon>
        <taxon>Ascomycota</taxon>
        <taxon>Pezizomycotina</taxon>
        <taxon>Sordariomycetes</taxon>
        <taxon>Xylariomycetidae</taxon>
        <taxon>Amphisphaeriales</taxon>
        <taxon>Apiosporaceae</taxon>
        <taxon>Apiospora</taxon>
    </lineage>
</organism>
<keyword evidence="7" id="KW-0067">ATP-binding</keyword>
<evidence type="ECO:0000256" key="7">
    <source>
        <dbReference type="ARBA" id="ARBA00022840"/>
    </source>
</evidence>